<gene>
    <name evidence="2" type="ORF">B879_00014</name>
</gene>
<feature type="compositionally biased region" description="Basic and acidic residues" evidence="1">
    <location>
        <begin position="1"/>
        <end position="17"/>
    </location>
</feature>
<dbReference type="AlphaFoldDB" id="K1L9B2"/>
<protein>
    <submittedName>
        <fullName evidence="2">Uncharacterized protein</fullName>
    </submittedName>
</protein>
<keyword evidence="3" id="KW-1185">Reference proteome</keyword>
<evidence type="ECO:0000313" key="3">
    <source>
        <dbReference type="Proteomes" id="UP000004478"/>
    </source>
</evidence>
<proteinExistence type="predicted"/>
<organism evidence="2 3">
    <name type="scientific">Cecembia lonarensis (strain CCUG 58316 / KCTC 22772 / LW9)</name>
    <dbReference type="NCBI Taxonomy" id="1225176"/>
    <lineage>
        <taxon>Bacteria</taxon>
        <taxon>Pseudomonadati</taxon>
        <taxon>Bacteroidota</taxon>
        <taxon>Cytophagia</taxon>
        <taxon>Cytophagales</taxon>
        <taxon>Cyclobacteriaceae</taxon>
        <taxon>Cecembia</taxon>
    </lineage>
</organism>
<dbReference type="EMBL" id="AMGM01000001">
    <property type="protein sequence ID" value="EKB51221.1"/>
    <property type="molecule type" value="Genomic_DNA"/>
</dbReference>
<comment type="caution">
    <text evidence="2">The sequence shown here is derived from an EMBL/GenBank/DDBJ whole genome shotgun (WGS) entry which is preliminary data.</text>
</comment>
<evidence type="ECO:0000313" key="2">
    <source>
        <dbReference type="EMBL" id="EKB51221.1"/>
    </source>
</evidence>
<name>K1L9B2_CECL9</name>
<feature type="region of interest" description="Disordered" evidence="1">
    <location>
        <begin position="1"/>
        <end position="20"/>
    </location>
</feature>
<sequence length="56" mass="6609">MYRKGNDRITRHAERSEASPQFWETLRLRRLSLPLTELHARHPDEGRVSQNMGNPP</sequence>
<accession>K1L9B2</accession>
<dbReference type="Proteomes" id="UP000004478">
    <property type="component" value="Unassembled WGS sequence"/>
</dbReference>
<evidence type="ECO:0000256" key="1">
    <source>
        <dbReference type="SAM" id="MobiDB-lite"/>
    </source>
</evidence>
<reference evidence="2 3" key="1">
    <citation type="journal article" date="2012" name="J. Bacteriol.">
        <title>Draft Genome Sequence of Cecembia lonarensis Strain LW9T, Isolated from Lonar Lake, a Haloalkaline Lake in India.</title>
        <authorList>
            <person name="Shivaji S."/>
            <person name="Ara S."/>
            <person name="Singh A."/>
            <person name="Pinnaka A.K."/>
        </authorList>
    </citation>
    <scope>NUCLEOTIDE SEQUENCE [LARGE SCALE GENOMIC DNA]</scope>
    <source>
        <strain evidence="2 3">LW9</strain>
    </source>
</reference>